<dbReference type="RefSeq" id="WP_342302737.1">
    <property type="nucleotide sequence ID" value="NZ_JBCEWA010000003.1"/>
</dbReference>
<name>A0ABU9LM68_9BACL</name>
<accession>A0ABU9LM68</accession>
<organism evidence="1 2">
    <name type="scientific">Kurthia gibsonii</name>
    <dbReference type="NCBI Taxonomy" id="33946"/>
    <lineage>
        <taxon>Bacteria</taxon>
        <taxon>Bacillati</taxon>
        <taxon>Bacillota</taxon>
        <taxon>Bacilli</taxon>
        <taxon>Bacillales</taxon>
        <taxon>Caryophanaceae</taxon>
        <taxon>Kurthia</taxon>
    </lineage>
</organism>
<dbReference type="EMBL" id="JBCEWA010000003">
    <property type="protein sequence ID" value="MEL5987746.1"/>
    <property type="molecule type" value="Genomic_DNA"/>
</dbReference>
<proteinExistence type="predicted"/>
<evidence type="ECO:0000313" key="2">
    <source>
        <dbReference type="Proteomes" id="UP001398420"/>
    </source>
</evidence>
<protein>
    <submittedName>
        <fullName evidence="1">Uncharacterized protein</fullName>
    </submittedName>
</protein>
<dbReference type="Proteomes" id="UP001398420">
    <property type="component" value="Unassembled WGS sequence"/>
</dbReference>
<keyword evidence="2" id="KW-1185">Reference proteome</keyword>
<comment type="caution">
    <text evidence="1">The sequence shown here is derived from an EMBL/GenBank/DDBJ whole genome shotgun (WGS) entry which is preliminary data.</text>
</comment>
<evidence type="ECO:0000313" key="1">
    <source>
        <dbReference type="EMBL" id="MEL5987746.1"/>
    </source>
</evidence>
<gene>
    <name evidence="1" type="ORF">AAF454_04890</name>
</gene>
<reference evidence="1 2" key="1">
    <citation type="submission" date="2024-04" db="EMBL/GenBank/DDBJ databases">
        <authorList>
            <person name="Wu Y.S."/>
            <person name="Zhang L."/>
        </authorList>
    </citation>
    <scope>NUCLEOTIDE SEQUENCE [LARGE SCALE GENOMIC DNA]</scope>
    <source>
        <strain evidence="1 2">KG-01</strain>
    </source>
</reference>
<sequence>MKKSVTATGVQLDTATYLTRVMTFDLQANRTGLSIFKSIENMNRS</sequence>